<comment type="caution">
    <text evidence="2">The sequence shown here is derived from an EMBL/GenBank/DDBJ whole genome shotgun (WGS) entry which is preliminary data.</text>
</comment>
<evidence type="ECO:0000313" key="3">
    <source>
        <dbReference type="Proteomes" id="UP001154282"/>
    </source>
</evidence>
<protein>
    <submittedName>
        <fullName evidence="2">Uncharacterized protein</fullName>
    </submittedName>
</protein>
<keyword evidence="3" id="KW-1185">Reference proteome</keyword>
<proteinExistence type="predicted"/>
<evidence type="ECO:0000256" key="1">
    <source>
        <dbReference type="SAM" id="MobiDB-lite"/>
    </source>
</evidence>
<accession>A0AAV0S7V8</accession>
<feature type="region of interest" description="Disordered" evidence="1">
    <location>
        <begin position="187"/>
        <end position="213"/>
    </location>
</feature>
<dbReference type="EMBL" id="CAMGYJ010000011">
    <property type="protein sequence ID" value="CAI0629273.1"/>
    <property type="molecule type" value="Genomic_DNA"/>
</dbReference>
<name>A0AAV0S7V8_9ROSI</name>
<sequence length="213" mass="23375">MRIEAANSQLKDCESVIKRIKAGDGNTALLLPNLNTPVNEEDAVDHQTANNANDLVYEGLLLDLNVPPPMENVANNGNQNVDNEDQMLQLANDIDVNDDIGNDHNDNVDNQLANDNDVNDDIEGHVLQLGNDHNDNVDNQLANDNDVNDDIEGHVLQLGNDHNDNVDNQLANDNDVNDDIEGHVLQLGNDHNDNVDNQADDSQDDMPPLEDAE</sequence>
<reference evidence="2" key="1">
    <citation type="submission" date="2022-08" db="EMBL/GenBank/DDBJ databases">
        <authorList>
            <person name="Gutierrez-Valencia J."/>
        </authorList>
    </citation>
    <scope>NUCLEOTIDE SEQUENCE</scope>
</reference>
<feature type="compositionally biased region" description="Acidic residues" evidence="1">
    <location>
        <begin position="198"/>
        <end position="213"/>
    </location>
</feature>
<gene>
    <name evidence="2" type="ORF">LITE_LOCUS51956</name>
</gene>
<dbReference type="Proteomes" id="UP001154282">
    <property type="component" value="Unassembled WGS sequence"/>
</dbReference>
<evidence type="ECO:0000313" key="2">
    <source>
        <dbReference type="EMBL" id="CAI0629273.1"/>
    </source>
</evidence>
<organism evidence="2 3">
    <name type="scientific">Linum tenue</name>
    <dbReference type="NCBI Taxonomy" id="586396"/>
    <lineage>
        <taxon>Eukaryota</taxon>
        <taxon>Viridiplantae</taxon>
        <taxon>Streptophyta</taxon>
        <taxon>Embryophyta</taxon>
        <taxon>Tracheophyta</taxon>
        <taxon>Spermatophyta</taxon>
        <taxon>Magnoliopsida</taxon>
        <taxon>eudicotyledons</taxon>
        <taxon>Gunneridae</taxon>
        <taxon>Pentapetalae</taxon>
        <taxon>rosids</taxon>
        <taxon>fabids</taxon>
        <taxon>Malpighiales</taxon>
        <taxon>Linaceae</taxon>
        <taxon>Linum</taxon>
    </lineage>
</organism>
<dbReference type="AlphaFoldDB" id="A0AAV0S7V8"/>